<name>A0A1G9RQ17_9GAMM</name>
<dbReference type="RefSeq" id="WP_089730812.1">
    <property type="nucleotide sequence ID" value="NZ_FNGI01000016.1"/>
</dbReference>
<dbReference type="AlphaFoldDB" id="A0A1G9RQ17"/>
<dbReference type="Proteomes" id="UP000198654">
    <property type="component" value="Unassembled WGS sequence"/>
</dbReference>
<dbReference type="OrthoDB" id="880456at2"/>
<dbReference type="EMBL" id="FNGI01000016">
    <property type="protein sequence ID" value="SDM25449.1"/>
    <property type="molecule type" value="Genomic_DNA"/>
</dbReference>
<keyword evidence="2" id="KW-1185">Reference proteome</keyword>
<dbReference type="SUPFAM" id="SSF55961">
    <property type="entry name" value="Bet v1-like"/>
    <property type="match status" value="1"/>
</dbReference>
<dbReference type="STRING" id="119000.SAMN05661010_03760"/>
<sequence>MLEVQTISVSVDRPWQPLYEMWWRPEAFVQWASGLSQPNLQKSGECWKAEGPEGPIEIRFTAHNTLGVMDHWVDLGGGQEVYIPLRIIANGDGAEVQLTLFRQPGMSDEKFAEDQAWVRRDLLTLKNLSER</sequence>
<organism evidence="1 2">
    <name type="scientific">Modicisalibacter muralis</name>
    <dbReference type="NCBI Taxonomy" id="119000"/>
    <lineage>
        <taxon>Bacteria</taxon>
        <taxon>Pseudomonadati</taxon>
        <taxon>Pseudomonadota</taxon>
        <taxon>Gammaproteobacteria</taxon>
        <taxon>Oceanospirillales</taxon>
        <taxon>Halomonadaceae</taxon>
        <taxon>Modicisalibacter</taxon>
    </lineage>
</organism>
<accession>A0A1G9RQ17</accession>
<protein>
    <recommendedName>
        <fullName evidence="3">Polyketide cyclase / dehydrase and lipid transport</fullName>
    </recommendedName>
</protein>
<proteinExistence type="predicted"/>
<evidence type="ECO:0000313" key="2">
    <source>
        <dbReference type="Proteomes" id="UP000198654"/>
    </source>
</evidence>
<dbReference type="Gene3D" id="3.30.530.20">
    <property type="match status" value="1"/>
</dbReference>
<gene>
    <name evidence="1" type="ORF">SAMN05661010_03760</name>
</gene>
<dbReference type="InterPro" id="IPR023393">
    <property type="entry name" value="START-like_dom_sf"/>
</dbReference>
<evidence type="ECO:0000313" key="1">
    <source>
        <dbReference type="EMBL" id="SDM25449.1"/>
    </source>
</evidence>
<reference evidence="1 2" key="1">
    <citation type="submission" date="2016-10" db="EMBL/GenBank/DDBJ databases">
        <authorList>
            <person name="de Groot N.N."/>
        </authorList>
    </citation>
    <scope>NUCLEOTIDE SEQUENCE [LARGE SCALE GENOMIC DNA]</scope>
    <source>
        <strain evidence="1 2">DSM 14789</strain>
    </source>
</reference>
<evidence type="ECO:0008006" key="3">
    <source>
        <dbReference type="Google" id="ProtNLM"/>
    </source>
</evidence>